<reference evidence="2 3" key="1">
    <citation type="submission" date="2014-12" db="EMBL/GenBank/DDBJ databases">
        <title>Draft genome sequence of Terrisporobacter sp. 08-306576, isolated from the blood culture of a bacteremia patient.</title>
        <authorList>
            <person name="Lund L.C."/>
            <person name="Sydenham T.V."/>
            <person name="Hogh S.V."/>
            <person name="Skov M.N."/>
            <person name="Kemp M."/>
            <person name="Justesen U.S."/>
        </authorList>
    </citation>
    <scope>NUCLEOTIDE SEQUENCE [LARGE SCALE GENOMIC DNA]</scope>
    <source>
        <strain evidence="2 3">08-306576</strain>
    </source>
</reference>
<sequence>MKEEFRILSSTAILGYGFPEKSFIEGMKRKPHVIAVDAGSTDPGPYYLGAGESFTDRDAVKRDLEIMIKSGLSNEIPVIIGTAGGSGAEIHLNWCKEIIYEIAKENNYNFKLALIHAEISKDKVKEALHNDKISPLGPVPQLSEADIEETTRIVGQMGVEPFIEALNEGANIILAGRTYDPSVFAAPAIKAGYDKGLALHLGKILECAAICSTPGSGSDCMFGYLGEDYFRLEPLNSIRKCTTVSVAAHTLYEKTNPYILPGPGGHLDLTKCEFTQDSENIVKVSGSKFVESPKYTIKLEGAKLIGYRTVSIAGARDPIMIEKIDEIIDGVKERVEDNFKSQKWDYYLNISVYGKNAVMGNIEPTPTTKNSHEIGVVIEAVANDQKKADTICAFARSSMLHFGYEGRKATAGNLAFPYSPSDFHAGKVYNFSIYHIMEVDNGNDLFTIDYEEL</sequence>
<name>A0A0B3W0R2_9FIRM</name>
<dbReference type="PANTHER" id="PTHR47708">
    <property type="match status" value="1"/>
</dbReference>
<dbReference type="RefSeq" id="WP_039678190.1">
    <property type="nucleotide sequence ID" value="NZ_JAWGXO010000004.1"/>
</dbReference>
<dbReference type="OrthoDB" id="9763456at2"/>
<dbReference type="STRING" id="1577792.QX51_01740"/>
<evidence type="ECO:0000259" key="1">
    <source>
        <dbReference type="Pfam" id="PF07287"/>
    </source>
</evidence>
<protein>
    <submittedName>
        <fullName evidence="2">3-methylaspartate ammonia-lyase</fullName>
    </submittedName>
</protein>
<proteinExistence type="predicted"/>
<feature type="domain" description="Acyclic terpene utilisation N-terminal" evidence="1">
    <location>
        <begin position="63"/>
        <end position="211"/>
    </location>
</feature>
<dbReference type="Proteomes" id="UP000031189">
    <property type="component" value="Unassembled WGS sequence"/>
</dbReference>
<evidence type="ECO:0000313" key="3">
    <source>
        <dbReference type="Proteomes" id="UP000031189"/>
    </source>
</evidence>
<dbReference type="InterPro" id="IPR010839">
    <property type="entry name" value="AtuA_N"/>
</dbReference>
<dbReference type="GO" id="GO:0016829">
    <property type="term" value="F:lyase activity"/>
    <property type="evidence" value="ECO:0007669"/>
    <property type="project" value="UniProtKB-KW"/>
</dbReference>
<feature type="domain" description="Acyclic terpene utilisation N-terminal" evidence="1">
    <location>
        <begin position="241"/>
        <end position="396"/>
    </location>
</feature>
<keyword evidence="2" id="KW-0456">Lyase</keyword>
<dbReference type="PANTHER" id="PTHR47708:SF2">
    <property type="entry name" value="SI:CH73-132F6.5"/>
    <property type="match status" value="1"/>
</dbReference>
<evidence type="ECO:0000313" key="2">
    <source>
        <dbReference type="EMBL" id="KHS58613.1"/>
    </source>
</evidence>
<dbReference type="EMBL" id="JWHR01000022">
    <property type="protein sequence ID" value="KHS58613.1"/>
    <property type="molecule type" value="Genomic_DNA"/>
</dbReference>
<keyword evidence="3" id="KW-1185">Reference proteome</keyword>
<organism evidence="2 3">
    <name type="scientific">Terrisporobacter othiniensis</name>
    <dbReference type="NCBI Taxonomy" id="1577792"/>
    <lineage>
        <taxon>Bacteria</taxon>
        <taxon>Bacillati</taxon>
        <taxon>Bacillota</taxon>
        <taxon>Clostridia</taxon>
        <taxon>Peptostreptococcales</taxon>
        <taxon>Peptostreptococcaceae</taxon>
        <taxon>Terrisporobacter</taxon>
    </lineage>
</organism>
<accession>A0A0B3W0R2</accession>
<dbReference type="AlphaFoldDB" id="A0A0B3W0R2"/>
<comment type="caution">
    <text evidence="2">The sequence shown here is derived from an EMBL/GenBank/DDBJ whole genome shotgun (WGS) entry which is preliminary data.</text>
</comment>
<gene>
    <name evidence="2" type="ORF">QX51_01740</name>
</gene>
<dbReference type="Pfam" id="PF07287">
    <property type="entry name" value="AtuA"/>
    <property type="match status" value="2"/>
</dbReference>